<comment type="caution">
    <text evidence="2">The sequence shown here is derived from an EMBL/GenBank/DDBJ whole genome shotgun (WGS) entry which is preliminary data.</text>
</comment>
<keyword evidence="2" id="KW-0378">Hydrolase</keyword>
<dbReference type="Gene3D" id="3.40.50.1820">
    <property type="entry name" value="alpha/beta hydrolase"/>
    <property type="match status" value="1"/>
</dbReference>
<feature type="domain" description="Dienelactone hydrolase" evidence="1">
    <location>
        <begin position="16"/>
        <end position="132"/>
    </location>
</feature>
<dbReference type="SUPFAM" id="SSF53474">
    <property type="entry name" value="alpha/beta-Hydrolases"/>
    <property type="match status" value="1"/>
</dbReference>
<dbReference type="InterPro" id="IPR051411">
    <property type="entry name" value="Polyketide_trans_af380"/>
</dbReference>
<dbReference type="EMBL" id="BAAAZP010000116">
    <property type="protein sequence ID" value="GAA3690294.1"/>
    <property type="molecule type" value="Genomic_DNA"/>
</dbReference>
<dbReference type="Proteomes" id="UP001500902">
    <property type="component" value="Unassembled WGS sequence"/>
</dbReference>
<accession>A0ABP7CL22</accession>
<evidence type="ECO:0000313" key="2">
    <source>
        <dbReference type="EMBL" id="GAA3690294.1"/>
    </source>
</evidence>
<gene>
    <name evidence="2" type="ORF">GCM10022224_064670</name>
</gene>
<reference evidence="3" key="1">
    <citation type="journal article" date="2019" name="Int. J. Syst. Evol. Microbiol.">
        <title>The Global Catalogue of Microorganisms (GCM) 10K type strain sequencing project: providing services to taxonomists for standard genome sequencing and annotation.</title>
        <authorList>
            <consortium name="The Broad Institute Genomics Platform"/>
            <consortium name="The Broad Institute Genome Sequencing Center for Infectious Disease"/>
            <person name="Wu L."/>
            <person name="Ma J."/>
        </authorList>
    </citation>
    <scope>NUCLEOTIDE SEQUENCE [LARGE SCALE GENOMIC DNA]</scope>
    <source>
        <strain evidence="3">JCM 16904</strain>
    </source>
</reference>
<proteinExistence type="predicted"/>
<organism evidence="2 3">
    <name type="scientific">Nonomuraea antimicrobica</name>
    <dbReference type="NCBI Taxonomy" id="561173"/>
    <lineage>
        <taxon>Bacteria</taxon>
        <taxon>Bacillati</taxon>
        <taxon>Actinomycetota</taxon>
        <taxon>Actinomycetes</taxon>
        <taxon>Streptosporangiales</taxon>
        <taxon>Streptosporangiaceae</taxon>
        <taxon>Nonomuraea</taxon>
    </lineage>
</organism>
<dbReference type="PANTHER" id="PTHR47751">
    <property type="entry name" value="SUPERFAMILY HYDROLASE, PUTATIVE (AFU_ORTHOLOGUE AFUA_2G16580)-RELATED"/>
    <property type="match status" value="1"/>
</dbReference>
<evidence type="ECO:0000313" key="3">
    <source>
        <dbReference type="Proteomes" id="UP001500902"/>
    </source>
</evidence>
<evidence type="ECO:0000259" key="1">
    <source>
        <dbReference type="Pfam" id="PF01738"/>
    </source>
</evidence>
<dbReference type="Pfam" id="PF01738">
    <property type="entry name" value="DLH"/>
    <property type="match status" value="1"/>
</dbReference>
<dbReference type="Gene3D" id="1.10.10.800">
    <property type="match status" value="1"/>
</dbReference>
<dbReference type="InterPro" id="IPR002925">
    <property type="entry name" value="Dienelactn_hydro"/>
</dbReference>
<name>A0ABP7CL22_9ACTN</name>
<dbReference type="RefSeq" id="WP_344886556.1">
    <property type="nucleotide sequence ID" value="NZ_BAAAZP010000116.1"/>
</dbReference>
<dbReference type="GO" id="GO:0016787">
    <property type="term" value="F:hydrolase activity"/>
    <property type="evidence" value="ECO:0007669"/>
    <property type="project" value="UniProtKB-KW"/>
</dbReference>
<protein>
    <submittedName>
        <fullName evidence="2">Alpha/beta hydrolase</fullName>
    </submittedName>
</protein>
<keyword evidence="3" id="KW-1185">Reference proteome</keyword>
<sequence>MVKTDVTFDSAGIPLAGHLYLPDGPSEWPRPAIVVGHPSSGVKEQTAGLYARRLAGQGFVTLAFDAAYQGESGGEPRGLEDPAHRVEDLKAAVSFLTTRDEVDAERIGMLGVCASGGFVLNAASGDVRVKAVGTVSAVDLSRQFRLGADGTQDPAVIRGMLGAAASARVTEARGGGVRYFEIFPDTEEEARRGGSHAYEGWEYYRTPRAAHPRSARSLTWSSVDRIAAFDAFAPLALLGPRPLLMIVGSDAVTSWMSVAAFQKVTGPKELVRIDGASHVDLYDRKEYVDPAVERLTAFFTEHLGSSTGSRDETTGDQAALA</sequence>
<dbReference type="InterPro" id="IPR029058">
    <property type="entry name" value="AB_hydrolase_fold"/>
</dbReference>
<dbReference type="PANTHER" id="PTHR47751:SF1">
    <property type="entry name" value="SUPERFAMILY HYDROLASE, PUTATIVE (AFU_ORTHOLOGUE AFUA_2G16580)-RELATED"/>
    <property type="match status" value="1"/>
</dbReference>